<keyword evidence="1" id="KW-0238">DNA-binding</keyword>
<keyword evidence="4" id="KW-1185">Reference proteome</keyword>
<dbReference type="Pfam" id="PF00078">
    <property type="entry name" value="RVT_1"/>
    <property type="match status" value="1"/>
</dbReference>
<dbReference type="AlphaFoldDB" id="A0A9Q1H8M5"/>
<dbReference type="InterPro" id="IPR043502">
    <property type="entry name" value="DNA/RNA_pol_sf"/>
</dbReference>
<gene>
    <name evidence="3" type="ORF">HOLleu_20684</name>
</gene>
<dbReference type="Gene3D" id="3.10.10.10">
    <property type="entry name" value="HIV Type 1 Reverse Transcriptase, subunit A, domain 1"/>
    <property type="match status" value="1"/>
</dbReference>
<dbReference type="Pfam" id="PF02899">
    <property type="entry name" value="Phage_int_SAM_1"/>
    <property type="match status" value="1"/>
</dbReference>
<dbReference type="EMBL" id="JAIZAY010000009">
    <property type="protein sequence ID" value="KAJ8036645.1"/>
    <property type="molecule type" value="Genomic_DNA"/>
</dbReference>
<dbReference type="Gene3D" id="1.10.150.130">
    <property type="match status" value="1"/>
</dbReference>
<dbReference type="PANTHER" id="PTHR33050:SF7">
    <property type="entry name" value="RIBONUCLEASE H"/>
    <property type="match status" value="1"/>
</dbReference>
<proteinExistence type="predicted"/>
<sequence>MENFETAVRFITKDCFMASLDLKDAYFSVPIHKSSQKYHRFRWKGQIWQFKALPNGLSPGPRIFTKILKVPMAALRSLGHIIIPYIDDTLLIAQSRLEALHALKDTIEVLSRLGFSIHPQKSVLEPCHEIKFLGFIINSKEMMITLTEPKVKEIREFSLEMLTKNKFSIRKLACYIGKVVAALPGSQYGQLHYRELEWEKIRHLALSRGNFDKVIGLNEKAKQELRWWYEHVALSCRLIQKPKVAFELHSDASGEGWGATNGSIHIGGRWQKHEKLQFSGNSINYLELLAAYFALKSFCKAEINIHERLRIDNTTAVAYRNNMGGIKSVACDDLAKELWSWCINRQIWVSAAHLPGDKNVIADRKSRLFRDETEWMLHPQIFDWVYKHLGKPTIDLFATRLNTQLTCYVSRHPDPEAHAVDAFMLDWSSYNFYAFPPFCLIDRCLQKIVEDKAEGVMVVPKWATQSWFPQLLAMLIADPIMLPKNKSMLLLPARGVPQRARGTILASWRESTRKQYGTCIKKWIKFCDEKSYDTMSTTTNIVLDFLVELKEEGLSYSAINTARSALASFVVLNSGQATV</sequence>
<dbReference type="OrthoDB" id="6771932at2759"/>
<evidence type="ECO:0000313" key="4">
    <source>
        <dbReference type="Proteomes" id="UP001152320"/>
    </source>
</evidence>
<reference evidence="3" key="1">
    <citation type="submission" date="2021-10" db="EMBL/GenBank/DDBJ databases">
        <title>Tropical sea cucumber genome reveals ecological adaptation and Cuvierian tubules defense mechanism.</title>
        <authorList>
            <person name="Chen T."/>
        </authorList>
    </citation>
    <scope>NUCLEOTIDE SEQUENCE</scope>
    <source>
        <strain evidence="3">Nanhai2018</strain>
        <tissue evidence="3">Muscle</tissue>
    </source>
</reference>
<comment type="caution">
    <text evidence="3">The sequence shown here is derived from an EMBL/GenBank/DDBJ whole genome shotgun (WGS) entry which is preliminary data.</text>
</comment>
<dbReference type="CDD" id="cd03714">
    <property type="entry name" value="RT_DIRS1"/>
    <property type="match status" value="1"/>
</dbReference>
<dbReference type="Gene3D" id="3.30.70.270">
    <property type="match status" value="1"/>
</dbReference>
<dbReference type="InterPro" id="IPR010998">
    <property type="entry name" value="Integrase_recombinase_N"/>
</dbReference>
<evidence type="ECO:0000256" key="1">
    <source>
        <dbReference type="ARBA" id="ARBA00023125"/>
    </source>
</evidence>
<name>A0A9Q1H8M5_HOLLE</name>
<organism evidence="3 4">
    <name type="scientific">Holothuria leucospilota</name>
    <name type="common">Black long sea cucumber</name>
    <name type="synonym">Mertensiothuria leucospilota</name>
    <dbReference type="NCBI Taxonomy" id="206669"/>
    <lineage>
        <taxon>Eukaryota</taxon>
        <taxon>Metazoa</taxon>
        <taxon>Echinodermata</taxon>
        <taxon>Eleutherozoa</taxon>
        <taxon>Echinozoa</taxon>
        <taxon>Holothuroidea</taxon>
        <taxon>Aspidochirotacea</taxon>
        <taxon>Aspidochirotida</taxon>
        <taxon>Holothuriidae</taxon>
        <taxon>Holothuria</taxon>
    </lineage>
</organism>
<protein>
    <recommendedName>
        <fullName evidence="2">Reverse transcriptase domain-containing protein</fullName>
    </recommendedName>
</protein>
<accession>A0A9Q1H8M5</accession>
<dbReference type="InterPro" id="IPR000477">
    <property type="entry name" value="RT_dom"/>
</dbReference>
<dbReference type="CDD" id="cd09275">
    <property type="entry name" value="RNase_HI_RT_DIRS1"/>
    <property type="match status" value="1"/>
</dbReference>
<dbReference type="PROSITE" id="PS50878">
    <property type="entry name" value="RT_POL"/>
    <property type="match status" value="1"/>
</dbReference>
<dbReference type="SUPFAM" id="SSF56672">
    <property type="entry name" value="DNA/RNA polymerases"/>
    <property type="match status" value="1"/>
</dbReference>
<dbReference type="GO" id="GO:0015074">
    <property type="term" value="P:DNA integration"/>
    <property type="evidence" value="ECO:0007669"/>
    <property type="project" value="InterPro"/>
</dbReference>
<dbReference type="PANTHER" id="PTHR33050">
    <property type="entry name" value="REVERSE TRANSCRIPTASE DOMAIN-CONTAINING PROTEIN"/>
    <property type="match status" value="1"/>
</dbReference>
<evidence type="ECO:0000313" key="3">
    <source>
        <dbReference type="EMBL" id="KAJ8036645.1"/>
    </source>
</evidence>
<dbReference type="InterPro" id="IPR004107">
    <property type="entry name" value="Integrase_SAM-like_N"/>
</dbReference>
<dbReference type="InterPro" id="IPR052055">
    <property type="entry name" value="Hepadnavirus_pol/RT"/>
</dbReference>
<feature type="domain" description="Reverse transcriptase" evidence="2">
    <location>
        <begin position="1"/>
        <end position="137"/>
    </location>
</feature>
<dbReference type="SUPFAM" id="SSF47823">
    <property type="entry name" value="lambda integrase-like, N-terminal domain"/>
    <property type="match status" value="1"/>
</dbReference>
<dbReference type="GO" id="GO:0003677">
    <property type="term" value="F:DNA binding"/>
    <property type="evidence" value="ECO:0007669"/>
    <property type="project" value="UniProtKB-KW"/>
</dbReference>
<evidence type="ECO:0000259" key="2">
    <source>
        <dbReference type="PROSITE" id="PS50878"/>
    </source>
</evidence>
<dbReference type="Proteomes" id="UP001152320">
    <property type="component" value="Chromosome 9"/>
</dbReference>
<dbReference type="InterPro" id="IPR043128">
    <property type="entry name" value="Rev_trsase/Diguanyl_cyclase"/>
</dbReference>